<protein>
    <submittedName>
        <fullName evidence="1">Uncharacterized protein</fullName>
    </submittedName>
</protein>
<reference evidence="1" key="1">
    <citation type="journal article" date="2020" name="New Phytol.">
        <title>Comparative genomics reveals dynamic genome evolution in host specialist ectomycorrhizal fungi.</title>
        <authorList>
            <person name="Lofgren L.A."/>
            <person name="Nguyen N.H."/>
            <person name="Vilgalys R."/>
            <person name="Ruytinx J."/>
            <person name="Liao H.L."/>
            <person name="Branco S."/>
            <person name="Kuo A."/>
            <person name="LaButti K."/>
            <person name="Lipzen A."/>
            <person name="Andreopoulos W."/>
            <person name="Pangilinan J."/>
            <person name="Riley R."/>
            <person name="Hundley H."/>
            <person name="Na H."/>
            <person name="Barry K."/>
            <person name="Grigoriev I.V."/>
            <person name="Stajich J.E."/>
            <person name="Kennedy P.G."/>
        </authorList>
    </citation>
    <scope>NUCLEOTIDE SEQUENCE</scope>
    <source>
        <strain evidence="1">MN1</strain>
    </source>
</reference>
<name>A0A9P7IYS9_9AGAM</name>
<evidence type="ECO:0000313" key="2">
    <source>
        <dbReference type="Proteomes" id="UP000807769"/>
    </source>
</evidence>
<dbReference type="GeneID" id="64635404"/>
<sequence length="290" mass="32676">MNHAGSGADDEDLLQELVPAFQQTPPVRLLYLQAAIAHIIGSSTVAEATNQIQDGLDLIELCGALLTFPIPRCSIITVKKHLGLQTDDYVLRIPICDVCYKRYSLDDIQKLDTPICTVSRCKGNVYHTKHEHTDPATDIDRTELSDDDLMHDIHDGAEWTKLEVGLKRVCLPDGSITDIEESPGSWRLLVCCDVGLSMTLNIDWFRITEGRPHSLGVVYISFNNLHRSVRYLMHNVHLALVIPGPKEPSLENPAITYNSRNSRIFQQGEEIAERLRTLICHRFKPSFVRL</sequence>
<proteinExistence type="predicted"/>
<dbReference type="RefSeq" id="XP_041185510.1">
    <property type="nucleotide sequence ID" value="XM_041341388.1"/>
</dbReference>
<dbReference type="AlphaFoldDB" id="A0A9P7IYS9"/>
<gene>
    <name evidence="1" type="ORF">BJ212DRAFT_1488905</name>
</gene>
<dbReference type="EMBL" id="JABBWG010000205">
    <property type="protein sequence ID" value="KAG1797620.1"/>
    <property type="molecule type" value="Genomic_DNA"/>
</dbReference>
<dbReference type="Proteomes" id="UP000807769">
    <property type="component" value="Unassembled WGS sequence"/>
</dbReference>
<evidence type="ECO:0000313" key="1">
    <source>
        <dbReference type="EMBL" id="KAG1797620.1"/>
    </source>
</evidence>
<comment type="caution">
    <text evidence="1">The sequence shown here is derived from an EMBL/GenBank/DDBJ whole genome shotgun (WGS) entry which is preliminary data.</text>
</comment>
<keyword evidence="2" id="KW-1185">Reference proteome</keyword>
<organism evidence="1 2">
    <name type="scientific">Suillus subaureus</name>
    <dbReference type="NCBI Taxonomy" id="48587"/>
    <lineage>
        <taxon>Eukaryota</taxon>
        <taxon>Fungi</taxon>
        <taxon>Dikarya</taxon>
        <taxon>Basidiomycota</taxon>
        <taxon>Agaricomycotina</taxon>
        <taxon>Agaricomycetes</taxon>
        <taxon>Agaricomycetidae</taxon>
        <taxon>Boletales</taxon>
        <taxon>Suillineae</taxon>
        <taxon>Suillaceae</taxon>
        <taxon>Suillus</taxon>
    </lineage>
</organism>
<accession>A0A9P7IYS9</accession>
<dbReference type="OrthoDB" id="3248986at2759"/>